<dbReference type="EMBL" id="JAWWNJ010000010">
    <property type="protein sequence ID" value="KAK7046786.1"/>
    <property type="molecule type" value="Genomic_DNA"/>
</dbReference>
<reference evidence="1 2" key="1">
    <citation type="journal article" date="2024" name="J Genomics">
        <title>Draft genome sequencing and assembly of Favolaschia claudopus CIRM-BRFM 2984 isolated from oak limbs.</title>
        <authorList>
            <person name="Navarro D."/>
            <person name="Drula E."/>
            <person name="Chaduli D."/>
            <person name="Cazenave R."/>
            <person name="Ahrendt S."/>
            <person name="Wang J."/>
            <person name="Lipzen A."/>
            <person name="Daum C."/>
            <person name="Barry K."/>
            <person name="Grigoriev I.V."/>
            <person name="Favel A."/>
            <person name="Rosso M.N."/>
            <person name="Martin F."/>
        </authorList>
    </citation>
    <scope>NUCLEOTIDE SEQUENCE [LARGE SCALE GENOMIC DNA]</scope>
    <source>
        <strain evidence="1 2">CIRM-BRFM 2984</strain>
    </source>
</reference>
<comment type="caution">
    <text evidence="1">The sequence shown here is derived from an EMBL/GenBank/DDBJ whole genome shotgun (WGS) entry which is preliminary data.</text>
</comment>
<evidence type="ECO:0000313" key="1">
    <source>
        <dbReference type="EMBL" id="KAK7046786.1"/>
    </source>
</evidence>
<gene>
    <name evidence="1" type="ORF">R3P38DRAFT_3422496</name>
</gene>
<name>A0AAW0D742_9AGAR</name>
<dbReference type="AlphaFoldDB" id="A0AAW0D742"/>
<dbReference type="Proteomes" id="UP001362999">
    <property type="component" value="Unassembled WGS sequence"/>
</dbReference>
<proteinExistence type="predicted"/>
<organism evidence="1 2">
    <name type="scientific">Favolaschia claudopus</name>
    <dbReference type="NCBI Taxonomy" id="2862362"/>
    <lineage>
        <taxon>Eukaryota</taxon>
        <taxon>Fungi</taxon>
        <taxon>Dikarya</taxon>
        <taxon>Basidiomycota</taxon>
        <taxon>Agaricomycotina</taxon>
        <taxon>Agaricomycetes</taxon>
        <taxon>Agaricomycetidae</taxon>
        <taxon>Agaricales</taxon>
        <taxon>Marasmiineae</taxon>
        <taxon>Mycenaceae</taxon>
        <taxon>Favolaschia</taxon>
    </lineage>
</organism>
<accession>A0AAW0D742</accession>
<evidence type="ECO:0000313" key="2">
    <source>
        <dbReference type="Proteomes" id="UP001362999"/>
    </source>
</evidence>
<keyword evidence="2" id="KW-1185">Reference proteome</keyword>
<protein>
    <submittedName>
        <fullName evidence="1">Uncharacterized protein</fullName>
    </submittedName>
</protein>
<sequence>MSIGLPLEAHLLPGHGRHQSVIHPFFYMADSDNIFDLMVSIACQRHVLGTSQPAIGLEISDSNSTVKLVLSWVDSATHAVHVVSPEPLSAVGVFDLNDVVAAVSFAQFVIGLSDEIAGLRRFISTACITDEFYWRADNAPFPNVGSLQDRVKEWSHGVAQPSHPYAKIAAVNDLTHWNASQDGSEVDITSPSFRSLGLSANGYDELDDITTWAFCRNIYLFGLIELPNDAEHSAEINAHIASYHRMCGHSWPASWNYQNEPFSFVGPFHDAVCKLLQVAWAQKVSLMCPEHEAQDWTEPNLGQTHSRNDWDSLLYHFYVAGDEKTSPYILLDQRIVLVRNAVAEHWEEHDVAALNARARAYAIHCSAAHLPACLMGGEVGSQAIRASRQAIHLLKRLVDESEDSLKSLKPQEMICDVILTMPHPGCSSIGHNFAESRTGISNNPSALMMDPDAIAQCGAAVDHSSFLPHALVQHRSASEEMAHAVDRGRMSLASVVAFYSALGVEDHPFYCLVTTGKLGFVLMAWKSSQSRLVMRSKQQTIFLMDRNLAVFDISIPFGTSSFAAFLLRLRDDQMVLKSRLETAGTELSRQSMYVQ</sequence>